<dbReference type="OrthoDB" id="4287082at2"/>
<evidence type="ECO:0000313" key="1">
    <source>
        <dbReference type="EMBL" id="SEP02784.1"/>
    </source>
</evidence>
<proteinExistence type="predicted"/>
<dbReference type="STRING" id="673521.SAMN05660991_02930"/>
<dbReference type="EMBL" id="FOEE01000008">
    <property type="protein sequence ID" value="SEP02784.1"/>
    <property type="molecule type" value="Genomic_DNA"/>
</dbReference>
<dbReference type="Proteomes" id="UP000198960">
    <property type="component" value="Unassembled WGS sequence"/>
</dbReference>
<protein>
    <submittedName>
        <fullName evidence="1">Uncharacterized protein</fullName>
    </submittedName>
</protein>
<accession>A0A1H8UIT8</accession>
<gene>
    <name evidence="1" type="ORF">SAMN05660991_02930</name>
</gene>
<evidence type="ECO:0000313" key="2">
    <source>
        <dbReference type="Proteomes" id="UP000198960"/>
    </source>
</evidence>
<dbReference type="RefSeq" id="WP_139220479.1">
    <property type="nucleotide sequence ID" value="NZ_FOEE01000008.1"/>
</dbReference>
<keyword evidence="2" id="KW-1185">Reference proteome</keyword>
<sequence>MDELERLIAERMRAALEADGERYETFAGRMTVLGFRWTANRVAQVVTGRGALSLLEIAGVCAALGRPLEHLVDGPGDVGLPAGTAIEIDGVRRALLEGDPNPWHSQRVNQIADALPPWGQHSEATIKAAKRLNVSPADVEAAAAELWGHTFAEERDQRATPRAGETKRQLQTRRGHAARALLAELNDYFTLPGRRTAPRGGKQ</sequence>
<reference evidence="2" key="1">
    <citation type="submission" date="2016-10" db="EMBL/GenBank/DDBJ databases">
        <authorList>
            <person name="Varghese N."/>
            <person name="Submissions S."/>
        </authorList>
    </citation>
    <scope>NUCLEOTIDE SEQUENCE [LARGE SCALE GENOMIC DNA]</scope>
    <source>
        <strain evidence="2">DSM 45413</strain>
    </source>
</reference>
<organism evidence="1 2">
    <name type="scientific">Trujillonella endophytica</name>
    <dbReference type="NCBI Taxonomy" id="673521"/>
    <lineage>
        <taxon>Bacteria</taxon>
        <taxon>Bacillati</taxon>
        <taxon>Actinomycetota</taxon>
        <taxon>Actinomycetes</taxon>
        <taxon>Geodermatophilales</taxon>
        <taxon>Geodermatophilaceae</taxon>
        <taxon>Trujillonella</taxon>
    </lineage>
</organism>
<dbReference type="AlphaFoldDB" id="A0A1H8UIT8"/>
<name>A0A1H8UIT8_9ACTN</name>